<feature type="compositionally biased region" description="Acidic residues" evidence="1">
    <location>
        <begin position="260"/>
        <end position="269"/>
    </location>
</feature>
<reference evidence="3 4" key="1">
    <citation type="journal article" date="2024" name="bioRxiv">
        <title>Comparative genomics of Cryptococcus and Kwoniella reveals pathogenesis evolution and contrasting karyotype dynamics via intercentromeric recombination or chromosome fusion.</title>
        <authorList>
            <person name="Coelho M.A."/>
            <person name="David-Palma M."/>
            <person name="Shea T."/>
            <person name="Bowers K."/>
            <person name="McGinley-Smith S."/>
            <person name="Mohammad A.W."/>
            <person name="Gnirke A."/>
            <person name="Yurkov A.M."/>
            <person name="Nowrousian M."/>
            <person name="Sun S."/>
            <person name="Cuomo C.A."/>
            <person name="Heitman J."/>
        </authorList>
    </citation>
    <scope>NUCLEOTIDE SEQUENCE [LARGE SCALE GENOMIC DNA]</scope>
    <source>
        <strain evidence="3 4">CBS 13917</strain>
    </source>
</reference>
<keyword evidence="2" id="KW-0812">Transmembrane</keyword>
<feature type="region of interest" description="Disordered" evidence="1">
    <location>
        <begin position="1"/>
        <end position="70"/>
    </location>
</feature>
<feature type="region of interest" description="Disordered" evidence="1">
    <location>
        <begin position="200"/>
        <end position="318"/>
    </location>
</feature>
<evidence type="ECO:0000313" key="3">
    <source>
        <dbReference type="EMBL" id="KAK8861568.1"/>
    </source>
</evidence>
<feature type="compositionally biased region" description="Low complexity" evidence="1">
    <location>
        <begin position="270"/>
        <end position="279"/>
    </location>
</feature>
<dbReference type="KEGG" id="kne:92179649"/>
<feature type="compositionally biased region" description="Basic and acidic residues" evidence="1">
    <location>
        <begin position="300"/>
        <end position="310"/>
    </location>
</feature>
<dbReference type="Proteomes" id="UP001388673">
    <property type="component" value="Unassembled WGS sequence"/>
</dbReference>
<evidence type="ECO:0000256" key="1">
    <source>
        <dbReference type="SAM" id="MobiDB-lite"/>
    </source>
</evidence>
<gene>
    <name evidence="3" type="ORF">IAR55_002390</name>
</gene>
<feature type="compositionally biased region" description="Polar residues" evidence="1">
    <location>
        <begin position="221"/>
        <end position="239"/>
    </location>
</feature>
<accession>A0AAW0Z147</accession>
<keyword evidence="4" id="KW-1185">Reference proteome</keyword>
<protein>
    <submittedName>
        <fullName evidence="3">Uncharacterized protein</fullName>
    </submittedName>
</protein>
<proteinExistence type="predicted"/>
<dbReference type="AlphaFoldDB" id="A0AAW0Z147"/>
<comment type="caution">
    <text evidence="3">The sequence shown here is derived from an EMBL/GenBank/DDBJ whole genome shotgun (WGS) entry which is preliminary data.</text>
</comment>
<sequence length="318" mass="35098">MAPFSPLPATAHTRSLQSHQPFPHLFGQTLPHHSPSPKPKANKSRSHPPQILSHDRSINSDSKARSCISPPSTSISTNFLPLHIRVLKANINPHGVSYGVVMCLFIAVLWLIAAFSAAQMSLVLPSEMTLMQDMMMMEMDNGMVELDGWELKSWRRNRMSDDLQLEQQRVEGMVKSESLAEKRKMRNEVVLDVLSRMRKEHLETTRQKANSQDEVIEDESQTQPPSAVDQVQDSANTQGDGSGTDVLGSMKETRLGEPDPSTENEDLPDSPDQPSSTSSPPSPQVTLPADLVDSSTASDLGKRSPHKDVEGENMDFGL</sequence>
<dbReference type="GeneID" id="92179649"/>
<feature type="compositionally biased region" description="Basic and acidic residues" evidence="1">
    <location>
        <begin position="53"/>
        <end position="64"/>
    </location>
</feature>
<dbReference type="EMBL" id="JBCAWK010000004">
    <property type="protein sequence ID" value="KAK8861568.1"/>
    <property type="molecule type" value="Genomic_DNA"/>
</dbReference>
<keyword evidence="2" id="KW-0472">Membrane</keyword>
<dbReference type="RefSeq" id="XP_066804193.1">
    <property type="nucleotide sequence ID" value="XM_066945504.1"/>
</dbReference>
<name>A0AAW0Z147_9TREE</name>
<evidence type="ECO:0000313" key="4">
    <source>
        <dbReference type="Proteomes" id="UP001388673"/>
    </source>
</evidence>
<evidence type="ECO:0000256" key="2">
    <source>
        <dbReference type="SAM" id="Phobius"/>
    </source>
</evidence>
<organism evidence="3 4">
    <name type="scientific">Kwoniella newhampshirensis</name>
    <dbReference type="NCBI Taxonomy" id="1651941"/>
    <lineage>
        <taxon>Eukaryota</taxon>
        <taxon>Fungi</taxon>
        <taxon>Dikarya</taxon>
        <taxon>Basidiomycota</taxon>
        <taxon>Agaricomycotina</taxon>
        <taxon>Tremellomycetes</taxon>
        <taxon>Tremellales</taxon>
        <taxon>Cryptococcaceae</taxon>
        <taxon>Kwoniella</taxon>
    </lineage>
</organism>
<feature type="transmembrane region" description="Helical" evidence="2">
    <location>
        <begin position="96"/>
        <end position="124"/>
    </location>
</feature>
<keyword evidence="2" id="KW-1133">Transmembrane helix</keyword>